<evidence type="ECO:0008006" key="5">
    <source>
        <dbReference type="Google" id="ProtNLM"/>
    </source>
</evidence>
<sequence>MWEYKSGNWGSLNMINPPFTDVVDHCMVPAMGGASMIMFGGQRPTATSYQVISGIYILDTATMAWKAGTAAPAQEARRGMACTVSGDYFIAWGGTNGTVMGAKPLVYNMQTNQWVDQFVVPLPSGATTGGSNIGAIAGGAGGAVVLIAIVLGFVFYRHRQQRKAKETDEGETKDKELEKEGLKAGKKPGNDLKKDPQGNNMNNNLLGEDEGTMVVDRDGRVIPRNPQTFIHTTSGGFRNPQYKSGVYPPSTSSMYQNNPQYFEPGTQYQDMQFYTTVANNPQLYASSPYAMGVSGGVQSHDFSYPPVPPLAAMRRDSQARMMSGITGSTENIGGAAAPMTEEILNLQIALVKAQQEQQFQLQQQNLARFRAEQEAQLLMLQQQLRATSSSSSPSMTNALSAPVPSVSPWMSPSSSSMSAPVPIVGSEPPSSSLSSPLSTATIAAVETVSKTDSPMVDYVPAPVFAPTPASSSATSEATTFVASAPVSTVTSPDSDDTFVKPSSVVSAPIVTRFAPST</sequence>
<comment type="caution">
    <text evidence="3">The sequence shown here is derived from an EMBL/GenBank/DDBJ whole genome shotgun (WGS) entry which is preliminary data.</text>
</comment>
<name>A0ABQ7K4A3_9FUNG</name>
<keyword evidence="4" id="KW-1185">Reference proteome</keyword>
<organism evidence="3 4">
    <name type="scientific">Linnemannia gamsii</name>
    <dbReference type="NCBI Taxonomy" id="64522"/>
    <lineage>
        <taxon>Eukaryota</taxon>
        <taxon>Fungi</taxon>
        <taxon>Fungi incertae sedis</taxon>
        <taxon>Mucoromycota</taxon>
        <taxon>Mortierellomycotina</taxon>
        <taxon>Mortierellomycetes</taxon>
        <taxon>Mortierellales</taxon>
        <taxon>Mortierellaceae</taxon>
        <taxon>Linnemannia</taxon>
    </lineage>
</organism>
<keyword evidence="2" id="KW-0472">Membrane</keyword>
<feature type="transmembrane region" description="Helical" evidence="2">
    <location>
        <begin position="133"/>
        <end position="156"/>
    </location>
</feature>
<feature type="compositionally biased region" description="Basic and acidic residues" evidence="1">
    <location>
        <begin position="163"/>
        <end position="196"/>
    </location>
</feature>
<dbReference type="Gene3D" id="2.120.10.80">
    <property type="entry name" value="Kelch-type beta propeller"/>
    <property type="match status" value="1"/>
</dbReference>
<dbReference type="SUPFAM" id="SSF117281">
    <property type="entry name" value="Kelch motif"/>
    <property type="match status" value="1"/>
</dbReference>
<accession>A0ABQ7K4A3</accession>
<dbReference type="Proteomes" id="UP001194696">
    <property type="component" value="Unassembled WGS sequence"/>
</dbReference>
<evidence type="ECO:0000313" key="3">
    <source>
        <dbReference type="EMBL" id="KAG0289738.1"/>
    </source>
</evidence>
<keyword evidence="2" id="KW-0812">Transmembrane</keyword>
<protein>
    <recommendedName>
        <fullName evidence="5">Galactose oxidase</fullName>
    </recommendedName>
</protein>
<feature type="region of interest" description="Disordered" evidence="1">
    <location>
        <begin position="161"/>
        <end position="208"/>
    </location>
</feature>
<reference evidence="3 4" key="1">
    <citation type="journal article" date="2020" name="Fungal Divers.">
        <title>Resolving the Mortierellaceae phylogeny through synthesis of multi-gene phylogenetics and phylogenomics.</title>
        <authorList>
            <person name="Vandepol N."/>
            <person name="Liber J."/>
            <person name="Desiro A."/>
            <person name="Na H."/>
            <person name="Kennedy M."/>
            <person name="Barry K."/>
            <person name="Grigoriev I.V."/>
            <person name="Miller A.N."/>
            <person name="O'Donnell K."/>
            <person name="Stajich J.E."/>
            <person name="Bonito G."/>
        </authorList>
    </citation>
    <scope>NUCLEOTIDE SEQUENCE [LARGE SCALE GENOMIC DNA]</scope>
    <source>
        <strain evidence="3 4">AD045</strain>
    </source>
</reference>
<proteinExistence type="predicted"/>
<feature type="region of interest" description="Disordered" evidence="1">
    <location>
        <begin position="388"/>
        <end position="420"/>
    </location>
</feature>
<dbReference type="EMBL" id="JAAAIM010000330">
    <property type="protein sequence ID" value="KAG0289738.1"/>
    <property type="molecule type" value="Genomic_DNA"/>
</dbReference>
<keyword evidence="2" id="KW-1133">Transmembrane helix</keyword>
<gene>
    <name evidence="3" type="ORF">BGZ96_006770</name>
</gene>
<evidence type="ECO:0000313" key="4">
    <source>
        <dbReference type="Proteomes" id="UP001194696"/>
    </source>
</evidence>
<evidence type="ECO:0000256" key="1">
    <source>
        <dbReference type="SAM" id="MobiDB-lite"/>
    </source>
</evidence>
<dbReference type="InterPro" id="IPR015915">
    <property type="entry name" value="Kelch-typ_b-propeller"/>
</dbReference>
<evidence type="ECO:0000256" key="2">
    <source>
        <dbReference type="SAM" id="Phobius"/>
    </source>
</evidence>